<sequence>MFCVASPQKGTSCLSIGFAPGETFAQLPKGSRSSAYCTRLKTRPVLRIDWHVHHKATSCLPWQALQAWRKALSTEVSTQSSGFHPQLLAAASLRLLDGQAS</sequence>
<dbReference type="Proteomes" id="UP000054532">
    <property type="component" value="Unassembled WGS sequence"/>
</dbReference>
<reference evidence="1" key="1">
    <citation type="submission" date="2013-11" db="EMBL/GenBank/DDBJ databases">
        <title>The Genome Sequence of Phytophthora parasitica IAC_01/95.</title>
        <authorList>
            <consortium name="The Broad Institute Genomics Platform"/>
            <person name="Russ C."/>
            <person name="Tyler B."/>
            <person name="Panabieres F."/>
            <person name="Shan W."/>
            <person name="Tripathy S."/>
            <person name="Grunwald N."/>
            <person name="Machado M."/>
            <person name="Johnson C.S."/>
            <person name="Arredondo F."/>
            <person name="Hong C."/>
            <person name="Coffey M."/>
            <person name="Young S.K."/>
            <person name="Zeng Q."/>
            <person name="Gargeya S."/>
            <person name="Fitzgerald M."/>
            <person name="Abouelleil A."/>
            <person name="Alvarado L."/>
            <person name="Chapman S.B."/>
            <person name="Gainer-Dewar J."/>
            <person name="Goldberg J."/>
            <person name="Griggs A."/>
            <person name="Gujja S."/>
            <person name="Hansen M."/>
            <person name="Howarth C."/>
            <person name="Imamovic A."/>
            <person name="Ireland A."/>
            <person name="Larimer J."/>
            <person name="McCowan C."/>
            <person name="Murphy C."/>
            <person name="Pearson M."/>
            <person name="Poon T.W."/>
            <person name="Priest M."/>
            <person name="Roberts A."/>
            <person name="Saif S."/>
            <person name="Shea T."/>
            <person name="Sykes S."/>
            <person name="Wortman J."/>
            <person name="Nusbaum C."/>
            <person name="Birren B."/>
        </authorList>
    </citation>
    <scope>NUCLEOTIDE SEQUENCE [LARGE SCALE GENOMIC DNA]</scope>
    <source>
        <strain evidence="1">IAC_01/95</strain>
    </source>
</reference>
<accession>W2NBL3</accession>
<dbReference type="AlphaFoldDB" id="W2NBL3"/>
<evidence type="ECO:0000313" key="1">
    <source>
        <dbReference type="EMBL" id="ETM45268.1"/>
    </source>
</evidence>
<gene>
    <name evidence="1" type="ORF">L914_09628</name>
</gene>
<dbReference type="VEuPathDB" id="FungiDB:PPTG_21059"/>
<name>W2NBL3_PHYNI</name>
<organism evidence="1">
    <name type="scientific">Phytophthora nicotianae</name>
    <name type="common">Potato buckeye rot agent</name>
    <name type="synonym">Phytophthora parasitica</name>
    <dbReference type="NCBI Taxonomy" id="4792"/>
    <lineage>
        <taxon>Eukaryota</taxon>
        <taxon>Sar</taxon>
        <taxon>Stramenopiles</taxon>
        <taxon>Oomycota</taxon>
        <taxon>Peronosporomycetes</taxon>
        <taxon>Peronosporales</taxon>
        <taxon>Peronosporaceae</taxon>
        <taxon>Phytophthora</taxon>
    </lineage>
</organism>
<proteinExistence type="predicted"/>
<dbReference type="EMBL" id="KI693162">
    <property type="protein sequence ID" value="ETM45268.1"/>
    <property type="molecule type" value="Genomic_DNA"/>
</dbReference>
<protein>
    <submittedName>
        <fullName evidence="1">Uncharacterized protein</fullName>
    </submittedName>
</protein>